<dbReference type="GeneID" id="9050610"/>
<proteinExistence type="predicted"/>
<evidence type="ECO:0000313" key="2">
    <source>
        <dbReference type="Proteomes" id="UP000007800"/>
    </source>
</evidence>
<sequence>MRVNDPRGLIGVNSASQDRAKFCTAVGDAQLVEEGPPAVQVATWVLRAQSRSPHW</sequence>
<dbReference type="Proteomes" id="UP000007800">
    <property type="component" value="Unassembled WGS sequence"/>
</dbReference>
<protein>
    <submittedName>
        <fullName evidence="1">Uncharacterized protein</fullName>
    </submittedName>
</protein>
<organism evidence="2">
    <name type="scientific">Perkinsus marinus (strain ATCC 50983 / TXsc)</name>
    <dbReference type="NCBI Taxonomy" id="423536"/>
    <lineage>
        <taxon>Eukaryota</taxon>
        <taxon>Sar</taxon>
        <taxon>Alveolata</taxon>
        <taxon>Perkinsozoa</taxon>
        <taxon>Perkinsea</taxon>
        <taxon>Perkinsida</taxon>
        <taxon>Perkinsidae</taxon>
        <taxon>Perkinsus</taxon>
    </lineage>
</organism>
<dbReference type="RefSeq" id="XP_002773256.1">
    <property type="nucleotide sequence ID" value="XM_002773210.1"/>
</dbReference>
<keyword evidence="2" id="KW-1185">Reference proteome</keyword>
<gene>
    <name evidence="1" type="ORF">Pmar_PMAR026506</name>
</gene>
<reference evidence="1 2" key="1">
    <citation type="submission" date="2008-07" db="EMBL/GenBank/DDBJ databases">
        <authorList>
            <person name="El-Sayed N."/>
            <person name="Caler E."/>
            <person name="Inman J."/>
            <person name="Amedeo P."/>
            <person name="Hass B."/>
            <person name="Wortman J."/>
        </authorList>
    </citation>
    <scope>NUCLEOTIDE SEQUENCE [LARGE SCALE GENOMIC DNA]</scope>
    <source>
        <strain evidence="2">ATCC 50983 / TXsc</strain>
    </source>
</reference>
<evidence type="ECO:0000313" key="1">
    <source>
        <dbReference type="EMBL" id="EER05072.1"/>
    </source>
</evidence>
<dbReference type="AlphaFoldDB" id="C5LDQ8"/>
<accession>C5LDQ8</accession>
<name>C5LDQ8_PERM5</name>
<dbReference type="InParanoid" id="C5LDQ8"/>
<dbReference type="EMBL" id="GG681070">
    <property type="protein sequence ID" value="EER05072.1"/>
    <property type="molecule type" value="Genomic_DNA"/>
</dbReference>